<dbReference type="EMBL" id="JAENIO010000055">
    <property type="protein sequence ID" value="MBK1835463.1"/>
    <property type="molecule type" value="Genomic_DNA"/>
</dbReference>
<comment type="caution">
    <text evidence="3">The sequence shown here is derived from an EMBL/GenBank/DDBJ whole genome shotgun (WGS) entry which is preliminary data.</text>
</comment>
<dbReference type="RefSeq" id="WP_200392899.1">
    <property type="nucleotide sequence ID" value="NZ_JAENIO010000055.1"/>
</dbReference>
<name>A0A934RRA0_9BACT</name>
<proteinExistence type="predicted"/>
<gene>
    <name evidence="3" type="ORF">JIN78_15440</name>
</gene>
<feature type="region of interest" description="Disordered" evidence="1">
    <location>
        <begin position="392"/>
        <end position="526"/>
    </location>
</feature>
<evidence type="ECO:0000313" key="3">
    <source>
        <dbReference type="EMBL" id="MBK1835463.1"/>
    </source>
</evidence>
<dbReference type="InterPro" id="IPR025641">
    <property type="entry name" value="DUF4340"/>
</dbReference>
<feature type="compositionally biased region" description="Acidic residues" evidence="1">
    <location>
        <begin position="429"/>
        <end position="440"/>
    </location>
</feature>
<dbReference type="Pfam" id="PF14238">
    <property type="entry name" value="DUF4340"/>
    <property type="match status" value="1"/>
</dbReference>
<evidence type="ECO:0000256" key="1">
    <source>
        <dbReference type="SAM" id="MobiDB-lite"/>
    </source>
</evidence>
<feature type="domain" description="DUF4340" evidence="2">
    <location>
        <begin position="73"/>
        <end position="260"/>
    </location>
</feature>
<evidence type="ECO:0000313" key="4">
    <source>
        <dbReference type="Proteomes" id="UP000604083"/>
    </source>
</evidence>
<evidence type="ECO:0000259" key="2">
    <source>
        <dbReference type="Pfam" id="PF14238"/>
    </source>
</evidence>
<reference evidence="3" key="1">
    <citation type="submission" date="2021-01" db="EMBL/GenBank/DDBJ databases">
        <title>Modified the classification status of verrucomicrobia.</title>
        <authorList>
            <person name="Feng X."/>
        </authorList>
    </citation>
    <scope>NUCLEOTIDE SEQUENCE</scope>
    <source>
        <strain evidence="3">KCTC 12986</strain>
    </source>
</reference>
<protein>
    <submittedName>
        <fullName evidence="3">DUF4340 domain-containing protein</fullName>
    </submittedName>
</protein>
<accession>A0A934RRA0</accession>
<organism evidence="3 4">
    <name type="scientific">Roseibacillus ishigakijimensis</name>
    <dbReference type="NCBI Taxonomy" id="454146"/>
    <lineage>
        <taxon>Bacteria</taxon>
        <taxon>Pseudomonadati</taxon>
        <taxon>Verrucomicrobiota</taxon>
        <taxon>Verrucomicrobiia</taxon>
        <taxon>Verrucomicrobiales</taxon>
        <taxon>Verrucomicrobiaceae</taxon>
        <taxon>Roseibacillus</taxon>
    </lineage>
</organism>
<dbReference type="Proteomes" id="UP000604083">
    <property type="component" value="Unassembled WGS sequence"/>
</dbReference>
<feature type="compositionally biased region" description="Basic and acidic residues" evidence="1">
    <location>
        <begin position="467"/>
        <end position="491"/>
    </location>
</feature>
<feature type="compositionally biased region" description="Basic and acidic residues" evidence="1">
    <location>
        <begin position="498"/>
        <end position="508"/>
    </location>
</feature>
<sequence>MSKRFVIILWSLVAVLALLTFIVKATSGKGSESPTQLEAGAVLLQKLPLADVTTIAIEGAHETLTLRKDENQWSVAERDGYEADFAKLARLLRSLTEAKVTQSRAAGTAFNARFGMDGEAANQEDHGYQISFRSGDGKDLETIFVGKSAAGENASGGRYVRLASEPEAVYAINDTLSDLTVDATQWLASDFIQVEGIKSIAFTPGEDDTMEAWSVSRPDADSDFQIADLSPTREVQEDQLSRLKNALSAPQFEDVVSAEKATQIREPNKQRQLVINTFDGFQYTLDYSPLKAANADSEASTPQAGDFVVKLKVSAELPSEREKAEEESEEEAKAADEAFATRRQELEEKLAREQAFTKHHYTLADYTLSALNVGLGSLAKPVVKSEAIAPTVTPAQPGPLAPAEEPASVTTPPIQVPAPDSPAPGLDQEAGEPSEEEEDSSLPPQPRPEADDDQEPSTEESAPQADAPRDLLEEIADEDIRQIVEQVRNEEASQDQDPAEREEKEKPDTGNPEEAETPLPNAEKSE</sequence>
<keyword evidence="4" id="KW-1185">Reference proteome</keyword>
<dbReference type="AlphaFoldDB" id="A0A934RRA0"/>